<dbReference type="Proteomes" id="UP001244341">
    <property type="component" value="Chromosome 15b"/>
</dbReference>
<evidence type="ECO:0000256" key="11">
    <source>
        <dbReference type="RuleBase" id="RU367023"/>
    </source>
</evidence>
<feature type="transmembrane region" description="Helical" evidence="11">
    <location>
        <begin position="106"/>
        <end position="126"/>
    </location>
</feature>
<keyword evidence="10" id="KW-0012">Acyltransferase</keyword>
<reference evidence="13 14" key="1">
    <citation type="submission" date="2023-05" db="EMBL/GenBank/DDBJ databases">
        <title>A 100% complete, gapless, phased diploid assembly of the Scenedesmus obliquus UTEX 3031 genome.</title>
        <authorList>
            <person name="Biondi T.C."/>
            <person name="Hanschen E.R."/>
            <person name="Kwon T."/>
            <person name="Eng W."/>
            <person name="Kruse C.P.S."/>
            <person name="Koehler S.I."/>
            <person name="Kunde Y."/>
            <person name="Gleasner C.D."/>
            <person name="You Mak K.T."/>
            <person name="Polle J."/>
            <person name="Hovde B.T."/>
            <person name="Starkenburg S.R."/>
        </authorList>
    </citation>
    <scope>NUCLEOTIDE SEQUENCE [LARGE SCALE GENOMIC DNA]</scope>
    <source>
        <strain evidence="13 14">DOE0152z</strain>
    </source>
</reference>
<gene>
    <name evidence="13" type="ORF">OEZ85_001487</name>
</gene>
<feature type="compositionally biased region" description="Low complexity" evidence="12">
    <location>
        <begin position="23"/>
        <end position="36"/>
    </location>
</feature>
<dbReference type="PANTHER" id="PTHR12317:SF63">
    <property type="entry name" value="DIACYLGLYCEROL O-ACYLTRANSFERASE 2"/>
    <property type="match status" value="1"/>
</dbReference>
<evidence type="ECO:0000256" key="5">
    <source>
        <dbReference type="ARBA" id="ARBA00022692"/>
    </source>
</evidence>
<evidence type="ECO:0000256" key="12">
    <source>
        <dbReference type="SAM" id="MobiDB-lite"/>
    </source>
</evidence>
<evidence type="ECO:0000256" key="8">
    <source>
        <dbReference type="ARBA" id="ARBA00023098"/>
    </source>
</evidence>
<evidence type="ECO:0000256" key="3">
    <source>
        <dbReference type="ARBA" id="ARBA00022516"/>
    </source>
</evidence>
<comment type="similarity">
    <text evidence="2 11">Belongs to the diacylglycerol acyltransferase family.</text>
</comment>
<feature type="transmembrane region" description="Helical" evidence="11">
    <location>
        <begin position="132"/>
        <end position="150"/>
    </location>
</feature>
<evidence type="ECO:0000313" key="13">
    <source>
        <dbReference type="EMBL" id="WIA23156.1"/>
    </source>
</evidence>
<dbReference type="Pfam" id="PF03982">
    <property type="entry name" value="DAGAT"/>
    <property type="match status" value="1"/>
</dbReference>
<evidence type="ECO:0000256" key="1">
    <source>
        <dbReference type="ARBA" id="ARBA00004477"/>
    </source>
</evidence>
<organism evidence="13 14">
    <name type="scientific">Tetradesmus obliquus</name>
    <name type="common">Green alga</name>
    <name type="synonym">Acutodesmus obliquus</name>
    <dbReference type="NCBI Taxonomy" id="3088"/>
    <lineage>
        <taxon>Eukaryota</taxon>
        <taxon>Viridiplantae</taxon>
        <taxon>Chlorophyta</taxon>
        <taxon>core chlorophytes</taxon>
        <taxon>Chlorophyceae</taxon>
        <taxon>CS clade</taxon>
        <taxon>Sphaeropleales</taxon>
        <taxon>Scenedesmaceae</taxon>
        <taxon>Tetradesmus</taxon>
    </lineage>
</organism>
<dbReference type="EC" id="2.3.1.-" evidence="11"/>
<protein>
    <recommendedName>
        <fullName evidence="11">Acyltransferase</fullName>
        <ecNumber evidence="11">2.3.1.-</ecNumber>
    </recommendedName>
</protein>
<keyword evidence="8" id="KW-0443">Lipid metabolism</keyword>
<evidence type="ECO:0000256" key="9">
    <source>
        <dbReference type="ARBA" id="ARBA00023136"/>
    </source>
</evidence>
<keyword evidence="9 11" id="KW-0472">Membrane</keyword>
<keyword evidence="3" id="KW-0444">Lipid biosynthesis</keyword>
<evidence type="ECO:0000313" key="14">
    <source>
        <dbReference type="Proteomes" id="UP001244341"/>
    </source>
</evidence>
<evidence type="ECO:0000256" key="7">
    <source>
        <dbReference type="ARBA" id="ARBA00022989"/>
    </source>
</evidence>
<dbReference type="InterPro" id="IPR007130">
    <property type="entry name" value="DAGAT"/>
</dbReference>
<keyword evidence="6 11" id="KW-0256">Endoplasmic reticulum</keyword>
<dbReference type="EMBL" id="CP126222">
    <property type="protein sequence ID" value="WIA23156.1"/>
    <property type="molecule type" value="Genomic_DNA"/>
</dbReference>
<dbReference type="CDD" id="cd07987">
    <property type="entry name" value="LPLAT_MGAT-like"/>
    <property type="match status" value="1"/>
</dbReference>
<evidence type="ECO:0000256" key="4">
    <source>
        <dbReference type="ARBA" id="ARBA00022679"/>
    </source>
</evidence>
<keyword evidence="7 11" id="KW-1133">Transmembrane helix</keyword>
<keyword evidence="4 11" id="KW-0808">Transferase</keyword>
<evidence type="ECO:0000256" key="2">
    <source>
        <dbReference type="ARBA" id="ARBA00005420"/>
    </source>
</evidence>
<keyword evidence="14" id="KW-1185">Reference proteome</keyword>
<dbReference type="PANTHER" id="PTHR12317">
    <property type="entry name" value="DIACYLGLYCEROL O-ACYLTRANSFERASE"/>
    <property type="match status" value="1"/>
</dbReference>
<sequence>MGMGLLKRSSSAIVAPILVNCSGTSSDEGESSSTSDPGCEPAKRTSTASSCDAYSSQQDGGPCVTRISFDAMSKGHYKTGVRYCMETWPENVILRALDTFLAMSSMFGYTATLVLIPTLAMIAYLLPWKIPAWGIGLFVTGICLSVLLPAEPLLWERFQHSTLVSSWRRYFAFSLAVEQKLDPQGKYIFAGFPHGVFPVSELLCISLMLKVWPGLRVYSIAASSVFSVPVWRHIMAWTGARPATRRWFRKLLQQGSVSLVPGGIAEMFLWEEGREVIKVRDRKGFVRLAVEQGVPLVPVYHFGNSKLFSWVAPRSWEVLARRVRMALGYPKGRWGTLMPRNEPLFMAVGAPIPVPRIAPGQPGYAEAVEAAHAQLVDALVALYEKYRGQYGWDDRELVVM</sequence>
<evidence type="ECO:0000256" key="10">
    <source>
        <dbReference type="ARBA" id="ARBA00023315"/>
    </source>
</evidence>
<proteinExistence type="inferred from homology"/>
<dbReference type="SUPFAM" id="SSF69593">
    <property type="entry name" value="Glycerol-3-phosphate (1)-acyltransferase"/>
    <property type="match status" value="1"/>
</dbReference>
<accession>A0ABY8UNZ3</accession>
<keyword evidence="5 11" id="KW-0812">Transmembrane</keyword>
<name>A0ABY8UNZ3_TETOB</name>
<evidence type="ECO:0000256" key="6">
    <source>
        <dbReference type="ARBA" id="ARBA00022824"/>
    </source>
</evidence>
<feature type="region of interest" description="Disordered" evidence="12">
    <location>
        <begin position="23"/>
        <end position="42"/>
    </location>
</feature>
<comment type="subcellular location">
    <subcellularLocation>
        <location evidence="1 11">Endoplasmic reticulum membrane</location>
        <topology evidence="1 11">Multi-pass membrane protein</topology>
    </subcellularLocation>
</comment>